<dbReference type="Proteomes" id="UP001189429">
    <property type="component" value="Unassembled WGS sequence"/>
</dbReference>
<evidence type="ECO:0000313" key="3">
    <source>
        <dbReference type="EMBL" id="CAK0888733.1"/>
    </source>
</evidence>
<feature type="compositionally biased region" description="Pro residues" evidence="1">
    <location>
        <begin position="442"/>
        <end position="456"/>
    </location>
</feature>
<organism evidence="3 4">
    <name type="scientific">Prorocentrum cordatum</name>
    <dbReference type="NCBI Taxonomy" id="2364126"/>
    <lineage>
        <taxon>Eukaryota</taxon>
        <taxon>Sar</taxon>
        <taxon>Alveolata</taxon>
        <taxon>Dinophyceae</taxon>
        <taxon>Prorocentrales</taxon>
        <taxon>Prorocentraceae</taxon>
        <taxon>Prorocentrum</taxon>
    </lineage>
</organism>
<evidence type="ECO:0000256" key="1">
    <source>
        <dbReference type="SAM" id="MobiDB-lite"/>
    </source>
</evidence>
<gene>
    <name evidence="3" type="ORF">PCOR1329_LOCUS69465</name>
</gene>
<comment type="caution">
    <text evidence="3">The sequence shown here is derived from an EMBL/GenBank/DDBJ whole genome shotgun (WGS) entry which is preliminary data.</text>
</comment>
<feature type="region of interest" description="Disordered" evidence="1">
    <location>
        <begin position="433"/>
        <end position="476"/>
    </location>
</feature>
<feature type="transmembrane region" description="Helical" evidence="2">
    <location>
        <begin position="85"/>
        <end position="103"/>
    </location>
</feature>
<accession>A0ABN9WPW8</accession>
<keyword evidence="4" id="KW-1185">Reference proteome</keyword>
<sequence length="628" mass="66818">MNHSPWDHITVADLVMPWFLFMVGASMALSLGRFKGDRRLRLQGTTTVCVRSLKLFALGLLLQGGGWIGDYQYGYNLRTMRLCGILQRIAWAFLVAALIELWVPELRPPPGRRPALAVFSRHLLQWAVALLFVVLHLALTFGTYVPSWTSRYGWDAAAGYPSLLREPFEIACEVRGAIATPECSAAGYYDRLLFGQDRLGVWMSARMPQCSSCSPGSCPYPAPTTPTADAGSEHPGRGAAPWCYAHRVAAHIMWRLGFLCTVYDPEGALASLPAVTSVWLGAHYARALRREHPSGSPNLLCTAGSCGGALALVYAAVDAGGPCEQPAAGCPSARGAGGCSRGRARQWARLVLFPLQALLAAAYVAPPLAGAAAAARGAEAERERGALVGTKGWIHEGALGFISDAAARQLVFVLLKAARRRCRLSEEAVQFSGVDGARGRGEPPPAGPLPGAPAPVPAASARRQPRAPAAGREPLPEPHRALREAGAELPPLPGADIHGDPAPGRPVDARQRFLSPGGGAAAARSVGEPVASGDVLDRLRAMQQSERVEMGPERHWGDSERLARDVLEGWSRAAAGGAGAAEEARAAVEGQLGEARLPLLRPARCGLGFGWSEEVRFRCSDTPQKRSR</sequence>
<keyword evidence="2" id="KW-1133">Transmembrane helix</keyword>
<protein>
    <submittedName>
        <fullName evidence="3">Uncharacterized protein</fullName>
    </submittedName>
</protein>
<evidence type="ECO:0000313" key="4">
    <source>
        <dbReference type="Proteomes" id="UP001189429"/>
    </source>
</evidence>
<keyword evidence="2" id="KW-0472">Membrane</keyword>
<keyword evidence="2" id="KW-0812">Transmembrane</keyword>
<feature type="compositionally biased region" description="Low complexity" evidence="1">
    <location>
        <begin position="457"/>
        <end position="472"/>
    </location>
</feature>
<feature type="transmembrane region" description="Helical" evidence="2">
    <location>
        <begin position="123"/>
        <end position="145"/>
    </location>
</feature>
<dbReference type="PANTHER" id="PTHR31061">
    <property type="entry name" value="LD22376P"/>
    <property type="match status" value="1"/>
</dbReference>
<reference evidence="3" key="1">
    <citation type="submission" date="2023-10" db="EMBL/GenBank/DDBJ databases">
        <authorList>
            <person name="Chen Y."/>
            <person name="Shah S."/>
            <person name="Dougan E. K."/>
            <person name="Thang M."/>
            <person name="Chan C."/>
        </authorList>
    </citation>
    <scope>NUCLEOTIDE SEQUENCE [LARGE SCALE GENOMIC DNA]</scope>
</reference>
<feature type="transmembrane region" description="Helical" evidence="2">
    <location>
        <begin position="15"/>
        <end position="34"/>
    </location>
</feature>
<dbReference type="PANTHER" id="PTHR31061:SF24">
    <property type="entry name" value="LD22376P"/>
    <property type="match status" value="1"/>
</dbReference>
<name>A0ABN9WPW8_9DINO</name>
<evidence type="ECO:0000256" key="2">
    <source>
        <dbReference type="SAM" id="Phobius"/>
    </source>
</evidence>
<dbReference type="EMBL" id="CAUYUJ010019124">
    <property type="protein sequence ID" value="CAK0888733.1"/>
    <property type="molecule type" value="Genomic_DNA"/>
</dbReference>
<proteinExistence type="predicted"/>